<sequence>MCNLDEGKGISVYLEKPLIEQIKDLKCFNQQTYLDFNKESNLKFGVEEKLYTILRYANDFTEMAKREVEGLFTAEEALLLFVCLVNEEYAWIGESQGGNSCF</sequence>
<proteinExistence type="predicted"/>
<accession>A0A0V8JQV1</accession>
<organism evidence="1 2">
    <name type="scientific">Priestia veravalensis</name>
    <dbReference type="NCBI Taxonomy" id="1414648"/>
    <lineage>
        <taxon>Bacteria</taxon>
        <taxon>Bacillati</taxon>
        <taxon>Bacillota</taxon>
        <taxon>Bacilli</taxon>
        <taxon>Bacillales</taxon>
        <taxon>Bacillaceae</taxon>
        <taxon>Priestia</taxon>
    </lineage>
</organism>
<name>A0A0V8JQV1_9BACI</name>
<dbReference type="RefSeq" id="WP_062686405.1">
    <property type="nucleotide sequence ID" value="NZ_KQ758630.1"/>
</dbReference>
<protein>
    <submittedName>
        <fullName evidence="1">Uncharacterized protein</fullName>
    </submittedName>
</protein>
<dbReference type="EMBL" id="LNQP01000008">
    <property type="protein sequence ID" value="KSU89213.1"/>
    <property type="molecule type" value="Genomic_DNA"/>
</dbReference>
<gene>
    <name evidence="1" type="ORF">AS180_03535</name>
</gene>
<keyword evidence="2" id="KW-1185">Reference proteome</keyword>
<dbReference type="AlphaFoldDB" id="A0A0V8JQV1"/>
<evidence type="ECO:0000313" key="2">
    <source>
        <dbReference type="Proteomes" id="UP000053681"/>
    </source>
</evidence>
<dbReference type="Proteomes" id="UP000053681">
    <property type="component" value="Unassembled WGS sequence"/>
</dbReference>
<evidence type="ECO:0000313" key="1">
    <source>
        <dbReference type="EMBL" id="KSU89213.1"/>
    </source>
</evidence>
<reference evidence="1 2" key="1">
    <citation type="submission" date="2015-11" db="EMBL/GenBank/DDBJ databases">
        <title>Bacillus caseinolyticus sp nov.</title>
        <authorList>
            <person name="Dastager S.G."/>
            <person name="Mawlankar R."/>
        </authorList>
    </citation>
    <scope>NUCLEOTIDE SEQUENCE [LARGE SCALE GENOMIC DNA]</scope>
    <source>
        <strain evidence="1 2">SGD-V-76</strain>
    </source>
</reference>
<comment type="caution">
    <text evidence="1">The sequence shown here is derived from an EMBL/GenBank/DDBJ whole genome shotgun (WGS) entry which is preliminary data.</text>
</comment>